<proteinExistence type="predicted"/>
<dbReference type="Gene3D" id="1.10.260.40">
    <property type="entry name" value="lambda repressor-like DNA-binding domains"/>
    <property type="match status" value="1"/>
</dbReference>
<dbReference type="Pfam" id="PF13560">
    <property type="entry name" value="HTH_31"/>
    <property type="match status" value="1"/>
</dbReference>
<dbReference type="EMBL" id="CP035758">
    <property type="protein sequence ID" value="QBD75150.1"/>
    <property type="molecule type" value="Genomic_DNA"/>
</dbReference>
<protein>
    <submittedName>
        <fullName evidence="2">XRE family transcriptional regulator</fullName>
    </submittedName>
</protein>
<dbReference type="SMART" id="SM00530">
    <property type="entry name" value="HTH_XRE"/>
    <property type="match status" value="1"/>
</dbReference>
<evidence type="ECO:0000313" key="2">
    <source>
        <dbReference type="EMBL" id="QBD75150.1"/>
    </source>
</evidence>
<organism evidence="2 3">
    <name type="scientific">Ktedonosporobacter rubrisoli</name>
    <dbReference type="NCBI Taxonomy" id="2509675"/>
    <lineage>
        <taxon>Bacteria</taxon>
        <taxon>Bacillati</taxon>
        <taxon>Chloroflexota</taxon>
        <taxon>Ktedonobacteria</taxon>
        <taxon>Ktedonobacterales</taxon>
        <taxon>Ktedonosporobacteraceae</taxon>
        <taxon>Ktedonosporobacter</taxon>
    </lineage>
</organism>
<accession>A0A4P6JJN8</accession>
<dbReference type="AlphaFoldDB" id="A0A4P6JJN8"/>
<dbReference type="SUPFAM" id="SSF47413">
    <property type="entry name" value="lambda repressor-like DNA-binding domains"/>
    <property type="match status" value="1"/>
</dbReference>
<gene>
    <name evidence="2" type="ORF">EPA93_03725</name>
</gene>
<feature type="domain" description="HTH cro/C1-type" evidence="1">
    <location>
        <begin position="18"/>
        <end position="90"/>
    </location>
</feature>
<sequence>MVKHNDSDEDRRKELADFLRTRRESLRPEKIGLPMRPRRRTPGLRREDIAELLRISATWYTWLEQGRPIQVSREVIENLAHVLRLNTDERVHLFQLARQPLPPQSPLLSRTLKPYFQAMLAALEPSPAHIRDAIGMCWPGIEPKRFLMIGETILLKSATLFGITLRIRVFVA</sequence>
<dbReference type="CDD" id="cd00093">
    <property type="entry name" value="HTH_XRE"/>
    <property type="match status" value="1"/>
</dbReference>
<dbReference type="GO" id="GO:0003677">
    <property type="term" value="F:DNA binding"/>
    <property type="evidence" value="ECO:0007669"/>
    <property type="project" value="InterPro"/>
</dbReference>
<dbReference type="InterPro" id="IPR001387">
    <property type="entry name" value="Cro/C1-type_HTH"/>
</dbReference>
<evidence type="ECO:0000259" key="1">
    <source>
        <dbReference type="SMART" id="SM00530"/>
    </source>
</evidence>
<dbReference type="InterPro" id="IPR010982">
    <property type="entry name" value="Lambda_DNA-bd_dom_sf"/>
</dbReference>
<dbReference type="PANTHER" id="PTHR35010">
    <property type="entry name" value="BLL4672 PROTEIN-RELATED"/>
    <property type="match status" value="1"/>
</dbReference>
<name>A0A4P6JJN8_KTERU</name>
<evidence type="ECO:0000313" key="3">
    <source>
        <dbReference type="Proteomes" id="UP000290365"/>
    </source>
</evidence>
<dbReference type="OrthoDB" id="165933at2"/>
<dbReference type="Proteomes" id="UP000290365">
    <property type="component" value="Chromosome"/>
</dbReference>
<reference evidence="2 3" key="1">
    <citation type="submission" date="2019-01" db="EMBL/GenBank/DDBJ databases">
        <title>Ktedonosporobacter rubrisoli SCAWS-G2.</title>
        <authorList>
            <person name="Huang Y."/>
            <person name="Yan B."/>
        </authorList>
    </citation>
    <scope>NUCLEOTIDE SEQUENCE [LARGE SCALE GENOMIC DNA]</scope>
    <source>
        <strain evidence="2 3">SCAWS-G2</strain>
    </source>
</reference>
<dbReference type="KEGG" id="kbs:EPA93_03725"/>
<dbReference type="RefSeq" id="WP_129885749.1">
    <property type="nucleotide sequence ID" value="NZ_CP035758.1"/>
</dbReference>
<keyword evidence="3" id="KW-1185">Reference proteome</keyword>